<dbReference type="PANTHER" id="PTHR22916">
    <property type="entry name" value="GLYCOSYLTRANSFERASE"/>
    <property type="match status" value="1"/>
</dbReference>
<dbReference type="RefSeq" id="WP_071637102.1">
    <property type="nucleotide sequence ID" value="NZ_MLFK01000007.1"/>
</dbReference>
<dbReference type="SUPFAM" id="SSF53448">
    <property type="entry name" value="Nucleotide-diphospho-sugar transferases"/>
    <property type="match status" value="1"/>
</dbReference>
<comment type="caution">
    <text evidence="2">The sequence shown here is derived from an EMBL/GenBank/DDBJ whole genome shotgun (WGS) entry which is preliminary data.</text>
</comment>
<evidence type="ECO:0000313" key="3">
    <source>
        <dbReference type="Proteomes" id="UP000182826"/>
    </source>
</evidence>
<dbReference type="Proteomes" id="UP000182826">
    <property type="component" value="Unassembled WGS sequence"/>
</dbReference>
<dbReference type="AlphaFoldDB" id="A0A1J7CPF4"/>
<dbReference type="GO" id="GO:0016758">
    <property type="term" value="F:hexosyltransferase activity"/>
    <property type="evidence" value="ECO:0007669"/>
    <property type="project" value="UniProtKB-ARBA"/>
</dbReference>
<organism evidence="2 3">
    <name type="scientific">Flavobacterium johnsoniae</name>
    <name type="common">Cytophaga johnsonae</name>
    <dbReference type="NCBI Taxonomy" id="986"/>
    <lineage>
        <taxon>Bacteria</taxon>
        <taxon>Pseudomonadati</taxon>
        <taxon>Bacteroidota</taxon>
        <taxon>Flavobacteriia</taxon>
        <taxon>Flavobacteriales</taxon>
        <taxon>Flavobacteriaceae</taxon>
        <taxon>Flavobacterium</taxon>
    </lineage>
</organism>
<dbReference type="OrthoDB" id="199095at2"/>
<protein>
    <recommendedName>
        <fullName evidence="1">Glycosyltransferase 2-like domain-containing protein</fullName>
    </recommendedName>
</protein>
<name>A0A1J7CPF4_FLAJO</name>
<dbReference type="InterPro" id="IPR001173">
    <property type="entry name" value="Glyco_trans_2-like"/>
</dbReference>
<keyword evidence="3" id="KW-1185">Reference proteome</keyword>
<evidence type="ECO:0000259" key="1">
    <source>
        <dbReference type="Pfam" id="PF00535"/>
    </source>
</evidence>
<dbReference type="EMBL" id="MLFK01000007">
    <property type="protein sequence ID" value="OIV41546.1"/>
    <property type="molecule type" value="Genomic_DNA"/>
</dbReference>
<feature type="domain" description="Glycosyltransferase 2-like" evidence="1">
    <location>
        <begin position="21"/>
        <end position="175"/>
    </location>
</feature>
<evidence type="ECO:0000313" key="2">
    <source>
        <dbReference type="EMBL" id="OIV41546.1"/>
    </source>
</evidence>
<proteinExistence type="predicted"/>
<accession>A0A1J7CPF4</accession>
<dbReference type="PANTHER" id="PTHR22916:SF3">
    <property type="entry name" value="UDP-GLCNAC:BETAGAL BETA-1,3-N-ACETYLGLUCOSAMINYLTRANSFERASE-LIKE PROTEIN 1"/>
    <property type="match status" value="1"/>
</dbReference>
<gene>
    <name evidence="2" type="ORF">BKM63_13515</name>
</gene>
<reference evidence="2 3" key="1">
    <citation type="submission" date="2016-10" db="EMBL/GenBank/DDBJ databases">
        <title>Draft Genome Sequence of Rhizobacteria Flavobacterium johnsoniae CI04.</title>
        <authorList>
            <person name="Bravo J.I."/>
            <person name="Lozano G.L."/>
            <person name="Handelsman J."/>
        </authorList>
    </citation>
    <scope>NUCLEOTIDE SEQUENCE [LARGE SCALE GENOMIC DNA]</scope>
    <source>
        <strain evidence="2 3">CI04</strain>
    </source>
</reference>
<dbReference type="InterPro" id="IPR029044">
    <property type="entry name" value="Nucleotide-diphossugar_trans"/>
</dbReference>
<dbReference type="Pfam" id="PF00535">
    <property type="entry name" value="Glycos_transf_2"/>
    <property type="match status" value="1"/>
</dbReference>
<dbReference type="Gene3D" id="3.90.550.10">
    <property type="entry name" value="Spore Coat Polysaccharide Biosynthesis Protein SpsA, Chain A"/>
    <property type="match status" value="1"/>
</dbReference>
<sequence>MRDQNAIISNWKNNDTKPVVSILCDTFNHEGFIKETLEGFLKQETTFPFEIIVHDDASKDATPVIVKEYAERYPLIIKTVLQKENQYSQKINFWSDVTFPMAQGKYIALCEGDDYWIDELKLQKQVDFLESNPDYVITWTDFYTRKGTELVPNDFKESLPSVYTVDFDTLFKPYCTYTLTCLFRTDAVDPQDYKKFKYGKDNTLYALALCHGKGAFMNFQAAVYRWHSGGVYSLKTPFFQRYSSYQNIKEILEKIPQARTKNIKGVMASLLKASAFEALKLRKNDEFKNIKEPQMAIDEFLDKAGLSLKLKYLWRYIKLNI</sequence>